<dbReference type="InterPro" id="IPR029787">
    <property type="entry name" value="Nucleotide_cyclase"/>
</dbReference>
<dbReference type="InterPro" id="IPR050697">
    <property type="entry name" value="Adenylyl/Guanylyl_Cyclase_3/4"/>
</dbReference>
<evidence type="ECO:0000313" key="4">
    <source>
        <dbReference type="EMBL" id="TXL71992.1"/>
    </source>
</evidence>
<keyword evidence="5" id="KW-1185">Reference proteome</keyword>
<keyword evidence="2" id="KW-0812">Transmembrane</keyword>
<dbReference type="InterPro" id="IPR025698">
    <property type="entry name" value="2TM_dom"/>
</dbReference>
<dbReference type="InterPro" id="IPR001054">
    <property type="entry name" value="A/G_cyclase"/>
</dbReference>
<evidence type="ECO:0000256" key="2">
    <source>
        <dbReference type="SAM" id="Phobius"/>
    </source>
</evidence>
<dbReference type="Pfam" id="PF13239">
    <property type="entry name" value="2TM"/>
    <property type="match status" value="1"/>
</dbReference>
<keyword evidence="2" id="KW-1133">Transmembrane helix</keyword>
<dbReference type="PANTHER" id="PTHR43081">
    <property type="entry name" value="ADENYLATE CYCLASE, TERMINAL-DIFFERENTIATION SPECIFIC-RELATED"/>
    <property type="match status" value="1"/>
</dbReference>
<evidence type="ECO:0000313" key="5">
    <source>
        <dbReference type="Proteomes" id="UP000321638"/>
    </source>
</evidence>
<dbReference type="Pfam" id="PF00211">
    <property type="entry name" value="Guanylate_cyc"/>
    <property type="match status" value="1"/>
</dbReference>
<protein>
    <submittedName>
        <fullName evidence="4">Adenylate/guanylate cyclase domain-containing protein</fullName>
    </submittedName>
</protein>
<sequence length="261" mass="28075">MAASIERKLTTILSADVAGYSRMMAADEPGTFATLKTYREVMTAMIADHRGRVVSTAGDGLLAEFASVVQAVECGVAIQRALAERNATLAPDRQMRFRIGINLGDVMVESGDLYGDGVNIAARLQSMAEPGGILIAGTVFDQVKDKLTLGFDYLGPQSVKNIAAQVPTYRVLLQPGAASTPSADPPVAPAPDASFPAPGRPAPGRDERWQRFYADAMRSGAIIALLLAINLLTGRGHFWFQWPALGILFLLAWRASRIFQR</sequence>
<dbReference type="GO" id="GO:0035556">
    <property type="term" value="P:intracellular signal transduction"/>
    <property type="evidence" value="ECO:0007669"/>
    <property type="project" value="InterPro"/>
</dbReference>
<evidence type="ECO:0000259" key="3">
    <source>
        <dbReference type="PROSITE" id="PS50125"/>
    </source>
</evidence>
<feature type="domain" description="Guanylate cyclase" evidence="3">
    <location>
        <begin position="11"/>
        <end position="125"/>
    </location>
</feature>
<dbReference type="Gene3D" id="3.30.70.1230">
    <property type="entry name" value="Nucleotide cyclase"/>
    <property type="match status" value="1"/>
</dbReference>
<dbReference type="GO" id="GO:0004016">
    <property type="term" value="F:adenylate cyclase activity"/>
    <property type="evidence" value="ECO:0007669"/>
    <property type="project" value="UniProtKB-ARBA"/>
</dbReference>
<dbReference type="OrthoDB" id="9807521at2"/>
<dbReference type="SUPFAM" id="SSF55073">
    <property type="entry name" value="Nucleotide cyclase"/>
    <property type="match status" value="1"/>
</dbReference>
<dbReference type="PANTHER" id="PTHR43081:SF19">
    <property type="entry name" value="PH-SENSITIVE ADENYLATE CYCLASE RV1264"/>
    <property type="match status" value="1"/>
</dbReference>
<dbReference type="AlphaFoldDB" id="A0A5C8PFC3"/>
<gene>
    <name evidence="4" type="ORF">FHP25_27545</name>
</gene>
<evidence type="ECO:0000256" key="1">
    <source>
        <dbReference type="SAM" id="MobiDB-lite"/>
    </source>
</evidence>
<feature type="transmembrane region" description="Helical" evidence="2">
    <location>
        <begin position="238"/>
        <end position="255"/>
    </location>
</feature>
<comment type="caution">
    <text evidence="4">The sequence shown here is derived from an EMBL/GenBank/DDBJ whole genome shotgun (WGS) entry which is preliminary data.</text>
</comment>
<dbReference type="PROSITE" id="PS50125">
    <property type="entry name" value="GUANYLATE_CYCLASE_2"/>
    <property type="match status" value="1"/>
</dbReference>
<accession>A0A5C8PFC3</accession>
<dbReference type="RefSeq" id="WP_147850210.1">
    <property type="nucleotide sequence ID" value="NZ_VDUZ01000037.1"/>
</dbReference>
<name>A0A5C8PFC3_9HYPH</name>
<dbReference type="EMBL" id="VDUZ01000037">
    <property type="protein sequence ID" value="TXL71992.1"/>
    <property type="molecule type" value="Genomic_DNA"/>
</dbReference>
<feature type="region of interest" description="Disordered" evidence="1">
    <location>
        <begin position="180"/>
        <end position="204"/>
    </location>
</feature>
<dbReference type="GO" id="GO:0006171">
    <property type="term" value="P:cAMP biosynthetic process"/>
    <property type="evidence" value="ECO:0007669"/>
    <property type="project" value="TreeGrafter"/>
</dbReference>
<dbReference type="CDD" id="cd07302">
    <property type="entry name" value="CHD"/>
    <property type="match status" value="1"/>
</dbReference>
<keyword evidence="2" id="KW-0472">Membrane</keyword>
<reference evidence="4 5" key="1">
    <citation type="submission" date="2019-06" db="EMBL/GenBank/DDBJ databases">
        <title>New taxonomy in bacterial strain CC-CFT640, isolated from vineyard.</title>
        <authorList>
            <person name="Lin S.-Y."/>
            <person name="Tsai C.-F."/>
            <person name="Young C.-C."/>
        </authorList>
    </citation>
    <scope>NUCLEOTIDE SEQUENCE [LARGE SCALE GENOMIC DNA]</scope>
    <source>
        <strain evidence="4 5">CC-CFT640</strain>
    </source>
</reference>
<organism evidence="4 5">
    <name type="scientific">Vineibacter terrae</name>
    <dbReference type="NCBI Taxonomy" id="2586908"/>
    <lineage>
        <taxon>Bacteria</taxon>
        <taxon>Pseudomonadati</taxon>
        <taxon>Pseudomonadota</taxon>
        <taxon>Alphaproteobacteria</taxon>
        <taxon>Hyphomicrobiales</taxon>
        <taxon>Vineibacter</taxon>
    </lineage>
</organism>
<dbReference type="Proteomes" id="UP000321638">
    <property type="component" value="Unassembled WGS sequence"/>
</dbReference>
<proteinExistence type="predicted"/>
<feature type="transmembrane region" description="Helical" evidence="2">
    <location>
        <begin position="212"/>
        <end position="232"/>
    </location>
</feature>